<dbReference type="EMBL" id="MFGW01000068">
    <property type="protein sequence ID" value="OGF67175.1"/>
    <property type="molecule type" value="Genomic_DNA"/>
</dbReference>
<name>A0A1F5VUW2_9BACT</name>
<comment type="caution">
    <text evidence="1">The sequence shown here is derived from an EMBL/GenBank/DDBJ whole genome shotgun (WGS) entry which is preliminary data.</text>
</comment>
<dbReference type="AlphaFoldDB" id="A0A1F5VUW2"/>
<proteinExistence type="predicted"/>
<protein>
    <recommendedName>
        <fullName evidence="3">DUF4276 family protein</fullName>
    </recommendedName>
</protein>
<evidence type="ECO:0008006" key="3">
    <source>
        <dbReference type="Google" id="ProtNLM"/>
    </source>
</evidence>
<evidence type="ECO:0000313" key="2">
    <source>
        <dbReference type="Proteomes" id="UP000178943"/>
    </source>
</evidence>
<reference evidence="1 2" key="1">
    <citation type="journal article" date="2016" name="Nat. Commun.">
        <title>Thousands of microbial genomes shed light on interconnected biogeochemical processes in an aquifer system.</title>
        <authorList>
            <person name="Anantharaman K."/>
            <person name="Brown C.T."/>
            <person name="Hug L.A."/>
            <person name="Sharon I."/>
            <person name="Castelle C.J."/>
            <person name="Probst A.J."/>
            <person name="Thomas B.C."/>
            <person name="Singh A."/>
            <person name="Wilkins M.J."/>
            <person name="Karaoz U."/>
            <person name="Brodie E.L."/>
            <person name="Williams K.H."/>
            <person name="Hubbard S.S."/>
            <person name="Banfield J.F."/>
        </authorList>
    </citation>
    <scope>NUCLEOTIDE SEQUENCE [LARGE SCALE GENOMIC DNA]</scope>
</reference>
<organism evidence="1 2">
    <name type="scientific">Candidatus Fischerbacteria bacterium RBG_13_37_8</name>
    <dbReference type="NCBI Taxonomy" id="1817863"/>
    <lineage>
        <taxon>Bacteria</taxon>
        <taxon>Candidatus Fischeribacteriota</taxon>
    </lineage>
</organism>
<sequence>MRRRKLYIFVEGHDDVWFFERIVKPHLVHYYRRVFIIQHARLSTKKKYNYIRSMHEMRADYLFVVDIDYFPCVRAKKEDIVGYLRIIDSRAIVVVIKEIESWYLAGIGNHRSRKLQLPVLESTDDITKEDFNALIPPKFRSRRDFMNELLKHYDITIAIQKNKSFAYFWQ</sequence>
<dbReference type="Proteomes" id="UP000178943">
    <property type="component" value="Unassembled WGS sequence"/>
</dbReference>
<evidence type="ECO:0000313" key="1">
    <source>
        <dbReference type="EMBL" id="OGF67175.1"/>
    </source>
</evidence>
<accession>A0A1F5VUW2</accession>
<gene>
    <name evidence="1" type="ORF">A2Y62_07125</name>
</gene>